<dbReference type="EMBL" id="VSSQ01056187">
    <property type="protein sequence ID" value="MPN10045.1"/>
    <property type="molecule type" value="Genomic_DNA"/>
</dbReference>
<name>A0A645F6P8_9ZZZZ</name>
<comment type="caution">
    <text evidence="1">The sequence shown here is derived from an EMBL/GenBank/DDBJ whole genome shotgun (WGS) entry which is preliminary data.</text>
</comment>
<proteinExistence type="predicted"/>
<sequence length="107" mass="11433">MAGRRIGETHPADIESHRKILQFAGSVVAAGGAVPAMVGEQEFKDVFAIAAESFGVGFNRHAGLWRGGTGGFKVAARGLHHAHAAGAVDREFRMIAKRREFDADFSN</sequence>
<accession>A0A645F6P8</accession>
<evidence type="ECO:0000313" key="1">
    <source>
        <dbReference type="EMBL" id="MPN10045.1"/>
    </source>
</evidence>
<dbReference type="AlphaFoldDB" id="A0A645F6P8"/>
<gene>
    <name evidence="1" type="ORF">SDC9_157338</name>
</gene>
<organism evidence="1">
    <name type="scientific">bioreactor metagenome</name>
    <dbReference type="NCBI Taxonomy" id="1076179"/>
    <lineage>
        <taxon>unclassified sequences</taxon>
        <taxon>metagenomes</taxon>
        <taxon>ecological metagenomes</taxon>
    </lineage>
</organism>
<reference evidence="1" key="1">
    <citation type="submission" date="2019-08" db="EMBL/GenBank/DDBJ databases">
        <authorList>
            <person name="Kucharzyk K."/>
            <person name="Murdoch R.W."/>
            <person name="Higgins S."/>
            <person name="Loffler F."/>
        </authorList>
    </citation>
    <scope>NUCLEOTIDE SEQUENCE</scope>
</reference>
<protein>
    <submittedName>
        <fullName evidence="1">Uncharacterized protein</fullName>
    </submittedName>
</protein>